<dbReference type="AlphaFoldDB" id="A0A250JUA2"/>
<reference evidence="4 5" key="1">
    <citation type="submission" date="2017-06" db="EMBL/GenBank/DDBJ databases">
        <title>Sequencing and comparative analysis of myxobacterial genomes.</title>
        <authorList>
            <person name="Rupp O."/>
            <person name="Goesmann A."/>
            <person name="Sogaard-Andersen L."/>
        </authorList>
    </citation>
    <scope>NUCLEOTIDE SEQUENCE [LARGE SCALE GENOMIC DNA]</scope>
    <source>
        <strain evidence="4 5">DSM 14697</strain>
    </source>
</reference>
<dbReference type="PANTHER" id="PTHR46470">
    <property type="entry name" value="N-ACYLNEURAMINATE-9-PHOSPHATASE"/>
    <property type="match status" value="1"/>
</dbReference>
<dbReference type="NCBIfam" id="TIGR01509">
    <property type="entry name" value="HAD-SF-IA-v3"/>
    <property type="match status" value="1"/>
</dbReference>
<evidence type="ECO:0000313" key="5">
    <source>
        <dbReference type="Proteomes" id="UP000217343"/>
    </source>
</evidence>
<dbReference type="RefSeq" id="WP_095958493.1">
    <property type="nucleotide sequence ID" value="NZ_CP022203.1"/>
</dbReference>
<sequence>MRPRAVFFDLDDTLIDRAGAFTRYVDSLVARYPAVFPEARRAESVAWLHTVDGRGGVSRSAFCQQVTEAFPGLGLTPDALWEDLASRLPQLVHEDADVCDWVASVARCRPVAVVSNGSARVQRTKLARAGLADVLPEVFLSGEVGASKPDARIFEAALAHIGRPPEEVLHVGDDPERDVMGAARLGLATCWVSHGRPWPSALPPPTFTVECIPKRIDDIAGVLTRWT</sequence>
<dbReference type="EMBL" id="CP022203">
    <property type="protein sequence ID" value="ATB47238.1"/>
    <property type="molecule type" value="Genomic_DNA"/>
</dbReference>
<dbReference type="GO" id="GO:0016787">
    <property type="term" value="F:hydrolase activity"/>
    <property type="evidence" value="ECO:0007669"/>
    <property type="project" value="UniProtKB-KW"/>
</dbReference>
<dbReference type="SUPFAM" id="SSF56784">
    <property type="entry name" value="HAD-like"/>
    <property type="match status" value="1"/>
</dbReference>
<proteinExistence type="predicted"/>
<dbReference type="KEGG" id="mmas:MYMAC_002846"/>
<gene>
    <name evidence="4" type="ORF">MYMAC_002846</name>
</gene>
<evidence type="ECO:0000256" key="1">
    <source>
        <dbReference type="ARBA" id="ARBA00001946"/>
    </source>
</evidence>
<dbReference type="NCBIfam" id="TIGR01549">
    <property type="entry name" value="HAD-SF-IA-v1"/>
    <property type="match status" value="1"/>
</dbReference>
<protein>
    <submittedName>
        <fullName evidence="4">Haloacid dehalogenase</fullName>
    </submittedName>
</protein>
<evidence type="ECO:0000256" key="3">
    <source>
        <dbReference type="ARBA" id="ARBA00022842"/>
    </source>
</evidence>
<dbReference type="Gene3D" id="1.20.120.710">
    <property type="entry name" value="Haloacid dehalogenase hydrolase-like domain"/>
    <property type="match status" value="1"/>
</dbReference>
<dbReference type="SFLD" id="SFLDG01129">
    <property type="entry name" value="C1.5:_HAD__Beta-PGM__Phosphata"/>
    <property type="match status" value="1"/>
</dbReference>
<dbReference type="PANTHER" id="PTHR46470:SF4">
    <property type="entry name" value="5-AMINO-6-(5-PHOSPHO-D-RIBITYLAMINO)URACIL PHOSPHATASE YIGB"/>
    <property type="match status" value="1"/>
</dbReference>
<name>A0A250JUA2_9BACT</name>
<comment type="cofactor">
    <cofactor evidence="1">
        <name>Mg(2+)</name>
        <dbReference type="ChEBI" id="CHEBI:18420"/>
    </cofactor>
</comment>
<accession>A0A250JUA2</accession>
<keyword evidence="3" id="KW-0460">Magnesium</keyword>
<dbReference type="InterPro" id="IPR051400">
    <property type="entry name" value="HAD-like_hydrolase"/>
</dbReference>
<dbReference type="InterPro" id="IPR036412">
    <property type="entry name" value="HAD-like_sf"/>
</dbReference>
<dbReference type="Pfam" id="PF00702">
    <property type="entry name" value="Hydrolase"/>
    <property type="match status" value="1"/>
</dbReference>
<dbReference type="Proteomes" id="UP000217343">
    <property type="component" value="Chromosome"/>
</dbReference>
<dbReference type="Gene3D" id="3.40.50.1000">
    <property type="entry name" value="HAD superfamily/HAD-like"/>
    <property type="match status" value="1"/>
</dbReference>
<dbReference type="InterPro" id="IPR006439">
    <property type="entry name" value="HAD-SF_hydro_IA"/>
</dbReference>
<evidence type="ECO:0000313" key="4">
    <source>
        <dbReference type="EMBL" id="ATB47238.1"/>
    </source>
</evidence>
<organism evidence="4 5">
    <name type="scientific">Corallococcus macrosporus DSM 14697</name>
    <dbReference type="NCBI Taxonomy" id="1189310"/>
    <lineage>
        <taxon>Bacteria</taxon>
        <taxon>Pseudomonadati</taxon>
        <taxon>Myxococcota</taxon>
        <taxon>Myxococcia</taxon>
        <taxon>Myxococcales</taxon>
        <taxon>Cystobacterineae</taxon>
        <taxon>Myxococcaceae</taxon>
        <taxon>Corallococcus</taxon>
    </lineage>
</organism>
<keyword evidence="2" id="KW-0378">Hydrolase</keyword>
<evidence type="ECO:0000256" key="2">
    <source>
        <dbReference type="ARBA" id="ARBA00022801"/>
    </source>
</evidence>
<keyword evidence="5" id="KW-1185">Reference proteome</keyword>
<dbReference type="PRINTS" id="PR00413">
    <property type="entry name" value="HADHALOGNASE"/>
</dbReference>
<dbReference type="GO" id="GO:0044281">
    <property type="term" value="P:small molecule metabolic process"/>
    <property type="evidence" value="ECO:0007669"/>
    <property type="project" value="UniProtKB-ARBA"/>
</dbReference>
<dbReference type="SFLD" id="SFLDS00003">
    <property type="entry name" value="Haloacid_Dehalogenase"/>
    <property type="match status" value="1"/>
</dbReference>
<dbReference type="OrthoDB" id="9778019at2"/>
<dbReference type="InterPro" id="IPR023214">
    <property type="entry name" value="HAD_sf"/>
</dbReference>